<comment type="caution">
    <text evidence="2">The sequence shown here is derived from an EMBL/GenBank/DDBJ whole genome shotgun (WGS) entry which is preliminary data.</text>
</comment>
<dbReference type="EMBL" id="CAJZAF010000027">
    <property type="protein sequence ID" value="CAG9180638.1"/>
    <property type="molecule type" value="Genomic_DNA"/>
</dbReference>
<accession>A0ABM8XKM4</accession>
<proteinExistence type="predicted"/>
<keyword evidence="3" id="KW-1185">Reference proteome</keyword>
<feature type="region of interest" description="Disordered" evidence="1">
    <location>
        <begin position="1"/>
        <end position="22"/>
    </location>
</feature>
<dbReference type="Proteomes" id="UP000701702">
    <property type="component" value="Unassembled WGS sequence"/>
</dbReference>
<gene>
    <name evidence="2" type="ORF">LMG23994_04465</name>
</gene>
<organism evidence="2 3">
    <name type="scientific">Cupriavidus pinatubonensis</name>
    <dbReference type="NCBI Taxonomy" id="248026"/>
    <lineage>
        <taxon>Bacteria</taxon>
        <taxon>Pseudomonadati</taxon>
        <taxon>Pseudomonadota</taxon>
        <taxon>Betaproteobacteria</taxon>
        <taxon>Burkholderiales</taxon>
        <taxon>Burkholderiaceae</taxon>
        <taxon>Cupriavidus</taxon>
    </lineage>
</organism>
<protein>
    <submittedName>
        <fullName evidence="2">Uncharacterized protein</fullName>
    </submittedName>
</protein>
<name>A0ABM8XKM4_9BURK</name>
<evidence type="ECO:0000313" key="2">
    <source>
        <dbReference type="EMBL" id="CAG9180638.1"/>
    </source>
</evidence>
<evidence type="ECO:0000256" key="1">
    <source>
        <dbReference type="SAM" id="MobiDB-lite"/>
    </source>
</evidence>
<sequence length="93" mass="10618">MGRGESRPRRISPPTALIGETPRTSRDLDVYPIRAVGNLRLELTDFTHHPSKPVLLMEQTSIVAVKSGEKKFSRVVIIVTFWRAKHLTNRPMR</sequence>
<reference evidence="2 3" key="1">
    <citation type="submission" date="2021-08" db="EMBL/GenBank/DDBJ databases">
        <authorList>
            <person name="Peeters C."/>
        </authorList>
    </citation>
    <scope>NUCLEOTIDE SEQUENCE [LARGE SCALE GENOMIC DNA]</scope>
    <source>
        <strain evidence="2 3">LMG 23994</strain>
    </source>
</reference>
<evidence type="ECO:0000313" key="3">
    <source>
        <dbReference type="Proteomes" id="UP000701702"/>
    </source>
</evidence>